<feature type="region of interest" description="Disordered" evidence="1">
    <location>
        <begin position="1"/>
        <end position="29"/>
    </location>
</feature>
<sequence>MEEAKRKMREAIEEARQERKKDMKKRIDEDIIPHNPNSRVEAIAHAK</sequence>
<reference evidence="2" key="1">
    <citation type="submission" date="2018-05" db="EMBL/GenBank/DDBJ databases">
        <authorList>
            <person name="Lanie J.A."/>
            <person name="Ng W.-L."/>
            <person name="Kazmierczak K.M."/>
            <person name="Andrzejewski T.M."/>
            <person name="Davidsen T.M."/>
            <person name="Wayne K.J."/>
            <person name="Tettelin H."/>
            <person name="Glass J.I."/>
            <person name="Rusch D."/>
            <person name="Podicherti R."/>
            <person name="Tsui H.-C.T."/>
            <person name="Winkler M.E."/>
        </authorList>
    </citation>
    <scope>NUCLEOTIDE SEQUENCE</scope>
</reference>
<feature type="non-terminal residue" evidence="2">
    <location>
        <position position="47"/>
    </location>
</feature>
<feature type="compositionally biased region" description="Basic and acidic residues" evidence="1">
    <location>
        <begin position="9"/>
        <end position="29"/>
    </location>
</feature>
<name>A0A383B295_9ZZZZ</name>
<evidence type="ECO:0000256" key="1">
    <source>
        <dbReference type="SAM" id="MobiDB-lite"/>
    </source>
</evidence>
<accession>A0A383B295</accession>
<organism evidence="2">
    <name type="scientific">marine metagenome</name>
    <dbReference type="NCBI Taxonomy" id="408172"/>
    <lineage>
        <taxon>unclassified sequences</taxon>
        <taxon>metagenomes</taxon>
        <taxon>ecological metagenomes</taxon>
    </lineage>
</organism>
<proteinExistence type="predicted"/>
<dbReference type="AlphaFoldDB" id="A0A383B295"/>
<dbReference type="EMBL" id="UINC01196791">
    <property type="protein sequence ID" value="SVE13953.1"/>
    <property type="molecule type" value="Genomic_DNA"/>
</dbReference>
<protein>
    <submittedName>
        <fullName evidence="2">Uncharacterized protein</fullName>
    </submittedName>
</protein>
<gene>
    <name evidence="2" type="ORF">METZ01_LOCUS466807</name>
</gene>
<evidence type="ECO:0000313" key="2">
    <source>
        <dbReference type="EMBL" id="SVE13953.1"/>
    </source>
</evidence>